<keyword evidence="1" id="KW-0472">Membrane</keyword>
<evidence type="ECO:0000256" key="1">
    <source>
        <dbReference type="SAM" id="Phobius"/>
    </source>
</evidence>
<comment type="caution">
    <text evidence="2">The sequence shown here is derived from an EMBL/GenBank/DDBJ whole genome shotgun (WGS) entry which is preliminary data.</text>
</comment>
<evidence type="ECO:0000313" key="3">
    <source>
        <dbReference type="Proteomes" id="UP001595973"/>
    </source>
</evidence>
<name>A0ABV9KJG5_9RHOB</name>
<feature type="transmembrane region" description="Helical" evidence="1">
    <location>
        <begin position="37"/>
        <end position="55"/>
    </location>
</feature>
<reference evidence="3" key="1">
    <citation type="journal article" date="2019" name="Int. J. Syst. Evol. Microbiol.">
        <title>The Global Catalogue of Microorganisms (GCM) 10K type strain sequencing project: providing services to taxonomists for standard genome sequencing and annotation.</title>
        <authorList>
            <consortium name="The Broad Institute Genomics Platform"/>
            <consortium name="The Broad Institute Genome Sequencing Center for Infectious Disease"/>
            <person name="Wu L."/>
            <person name="Ma J."/>
        </authorList>
    </citation>
    <scope>NUCLEOTIDE SEQUENCE [LARGE SCALE GENOMIC DNA]</scope>
    <source>
        <strain evidence="3">CGMCC 4.7283</strain>
    </source>
</reference>
<dbReference type="EMBL" id="JBHSGI010000024">
    <property type="protein sequence ID" value="MFC4670315.1"/>
    <property type="molecule type" value="Genomic_DNA"/>
</dbReference>
<organism evidence="2 3">
    <name type="scientific">Seohaeicola nanhaiensis</name>
    <dbReference type="NCBI Taxonomy" id="1387282"/>
    <lineage>
        <taxon>Bacteria</taxon>
        <taxon>Pseudomonadati</taxon>
        <taxon>Pseudomonadota</taxon>
        <taxon>Alphaproteobacteria</taxon>
        <taxon>Rhodobacterales</taxon>
        <taxon>Roseobacteraceae</taxon>
        <taxon>Seohaeicola</taxon>
    </lineage>
</organism>
<accession>A0ABV9KJG5</accession>
<sequence>MDSVQMPGAATNPVTSAFQDHAPMMVAFAPNWRARAVMFRLLGVALLIAAASLWVLPAPELDGELRLIRLGVSVFFLFCGLAMFLRRTGDDQPDAYFDPIRREVRVLQKNDRGRPQTILRRSYDSLGSAKFQNSSVQLVDVDGSVLMRLVIEDDAAREALRAQLAGMVRIT</sequence>
<dbReference type="RefSeq" id="WP_380719184.1">
    <property type="nucleotide sequence ID" value="NZ_JBHSGI010000024.1"/>
</dbReference>
<evidence type="ECO:0000313" key="2">
    <source>
        <dbReference type="EMBL" id="MFC4670315.1"/>
    </source>
</evidence>
<dbReference type="Proteomes" id="UP001595973">
    <property type="component" value="Unassembled WGS sequence"/>
</dbReference>
<keyword evidence="3" id="KW-1185">Reference proteome</keyword>
<feature type="transmembrane region" description="Helical" evidence="1">
    <location>
        <begin position="67"/>
        <end position="85"/>
    </location>
</feature>
<gene>
    <name evidence="2" type="ORF">ACFO5X_17255</name>
</gene>
<evidence type="ECO:0008006" key="4">
    <source>
        <dbReference type="Google" id="ProtNLM"/>
    </source>
</evidence>
<protein>
    <recommendedName>
        <fullName evidence="4">Integral membrane protein</fullName>
    </recommendedName>
</protein>
<keyword evidence="1" id="KW-1133">Transmembrane helix</keyword>
<proteinExistence type="predicted"/>
<keyword evidence="1" id="KW-0812">Transmembrane</keyword>